<accession>A0A413GDM9</accession>
<reference evidence="2 3" key="1">
    <citation type="submission" date="2018-08" db="EMBL/GenBank/DDBJ databases">
        <title>A genome reference for cultivated species of the human gut microbiota.</title>
        <authorList>
            <person name="Zou Y."/>
            <person name="Xue W."/>
            <person name="Luo G."/>
        </authorList>
    </citation>
    <scope>NUCLEOTIDE SEQUENCE [LARGE SCALE GENOMIC DNA]</scope>
    <source>
        <strain evidence="2 3">OF03-9BH</strain>
    </source>
</reference>
<organism evidence="2 3">
    <name type="scientific">Bacteroides stercorirosoris</name>
    <dbReference type="NCBI Taxonomy" id="871324"/>
    <lineage>
        <taxon>Bacteria</taxon>
        <taxon>Pseudomonadati</taxon>
        <taxon>Bacteroidota</taxon>
        <taxon>Bacteroidia</taxon>
        <taxon>Bacteroidales</taxon>
        <taxon>Bacteroidaceae</taxon>
        <taxon>Bacteroides</taxon>
    </lineage>
</organism>
<dbReference type="Proteomes" id="UP000286075">
    <property type="component" value="Unassembled WGS sequence"/>
</dbReference>
<protein>
    <submittedName>
        <fullName evidence="2">Uncharacterized protein</fullName>
    </submittedName>
</protein>
<gene>
    <name evidence="2" type="ORF">DXA68_24500</name>
</gene>
<dbReference type="EMBL" id="QSCF01000129">
    <property type="protein sequence ID" value="RGX69300.1"/>
    <property type="molecule type" value="Genomic_DNA"/>
</dbReference>
<name>A0A413GDM9_9BACE</name>
<feature type="non-terminal residue" evidence="2">
    <location>
        <position position="307"/>
    </location>
</feature>
<comment type="caution">
    <text evidence="2">The sequence shown here is derived from an EMBL/GenBank/DDBJ whole genome shotgun (WGS) entry which is preliminary data.</text>
</comment>
<feature type="coiled-coil region" evidence="1">
    <location>
        <begin position="182"/>
        <end position="230"/>
    </location>
</feature>
<dbReference type="SUPFAM" id="SSF75712">
    <property type="entry name" value="Rad50 coiled-coil Zn hook"/>
    <property type="match status" value="1"/>
</dbReference>
<evidence type="ECO:0000256" key="1">
    <source>
        <dbReference type="SAM" id="Coils"/>
    </source>
</evidence>
<evidence type="ECO:0000313" key="2">
    <source>
        <dbReference type="EMBL" id="RGX69300.1"/>
    </source>
</evidence>
<evidence type="ECO:0000313" key="3">
    <source>
        <dbReference type="Proteomes" id="UP000286075"/>
    </source>
</evidence>
<keyword evidence="1" id="KW-0175">Coiled coil</keyword>
<sequence>MLLHNNEYKEASIETMFLPYYISQAVGWVSIRKTFDGLDFYKNFKEDFLDYYLGINNSDDVIEKIKLEAEKKNLQITKDILETTIQNEPEIIIANLKSDNYKSKCTEYIIAFTEHEKQLQDYHRNFIKLCNKLEFLNIRLKTLNKIKTNQKTQNPITHGSCPVCNQPLPLTIETAYIYRQKFDDTELEIKKIKEQIKQITANLDSIAKKRDELSKEIEKERSILNKYSEKEVTMEDWINDQANEVLAANIESKKATILKSIDEIDKKLKKFKTVDDIEKNRLSIKKDFKSIFIDYLIKLQVKYSLHY</sequence>
<proteinExistence type="predicted"/>
<dbReference type="AlphaFoldDB" id="A0A413GDM9"/>
<dbReference type="Gene3D" id="1.10.287.510">
    <property type="entry name" value="Helix hairpin bin"/>
    <property type="match status" value="1"/>
</dbReference>